<dbReference type="Pfam" id="PF12738">
    <property type="entry name" value="PTCB-BRCT"/>
    <property type="match status" value="1"/>
</dbReference>
<feature type="compositionally biased region" description="Basic and acidic residues" evidence="10">
    <location>
        <begin position="227"/>
        <end position="237"/>
    </location>
</feature>
<dbReference type="GO" id="GO:0004842">
    <property type="term" value="F:ubiquitin-protein transferase activity"/>
    <property type="evidence" value="ECO:0007669"/>
    <property type="project" value="TreeGrafter"/>
</dbReference>
<gene>
    <name evidence="13" type="ORF">GTHE00462_LOCUS29758</name>
</gene>
<evidence type="ECO:0000256" key="9">
    <source>
        <dbReference type="PROSITE-ProRule" id="PRU00175"/>
    </source>
</evidence>
<reference evidence="13" key="1">
    <citation type="submission" date="2021-01" db="EMBL/GenBank/DDBJ databases">
        <authorList>
            <person name="Corre E."/>
            <person name="Pelletier E."/>
            <person name="Niang G."/>
            <person name="Scheremetjew M."/>
            <person name="Finn R."/>
            <person name="Kale V."/>
            <person name="Holt S."/>
            <person name="Cochrane G."/>
            <person name="Meng A."/>
            <person name="Brown T."/>
            <person name="Cohen L."/>
        </authorList>
    </citation>
    <scope>NUCLEOTIDE SEQUENCE</scope>
    <source>
        <strain evidence="13">CCMP 2712</strain>
    </source>
</reference>
<dbReference type="PANTHER" id="PTHR13763">
    <property type="entry name" value="BREAST CANCER TYPE 1 SUSCEPTIBILITY PROTEIN BRCA1"/>
    <property type="match status" value="1"/>
</dbReference>
<dbReference type="Pfam" id="PF13923">
    <property type="entry name" value="zf-C3HC4_2"/>
    <property type="match status" value="1"/>
</dbReference>
<comment type="subcellular location">
    <subcellularLocation>
        <location evidence="1">Nucleus</location>
    </subcellularLocation>
</comment>
<keyword evidence="5 9" id="KW-0863">Zinc-finger</keyword>
<dbReference type="GO" id="GO:0008270">
    <property type="term" value="F:zinc ion binding"/>
    <property type="evidence" value="ECO:0007669"/>
    <property type="project" value="UniProtKB-KW"/>
</dbReference>
<evidence type="ECO:0000256" key="7">
    <source>
        <dbReference type="ARBA" id="ARBA00023204"/>
    </source>
</evidence>
<dbReference type="SUPFAM" id="SSF52113">
    <property type="entry name" value="BRCT domain"/>
    <property type="match status" value="2"/>
</dbReference>
<dbReference type="GO" id="GO:0005634">
    <property type="term" value="C:nucleus"/>
    <property type="evidence" value="ECO:0007669"/>
    <property type="project" value="UniProtKB-SubCell"/>
</dbReference>
<dbReference type="SUPFAM" id="SSF57850">
    <property type="entry name" value="RING/U-box"/>
    <property type="match status" value="1"/>
</dbReference>
<dbReference type="SMART" id="SM00292">
    <property type="entry name" value="BRCT"/>
    <property type="match status" value="2"/>
</dbReference>
<dbReference type="InterPro" id="IPR017907">
    <property type="entry name" value="Znf_RING_CS"/>
</dbReference>
<evidence type="ECO:0008006" key="14">
    <source>
        <dbReference type="Google" id="ProtNLM"/>
    </source>
</evidence>
<evidence type="ECO:0000313" key="13">
    <source>
        <dbReference type="EMBL" id="CAE2325148.1"/>
    </source>
</evidence>
<dbReference type="AlphaFoldDB" id="A0A7S4P6M7"/>
<feature type="domain" description="RING-type" evidence="11">
    <location>
        <begin position="23"/>
        <end position="62"/>
    </location>
</feature>
<evidence type="ECO:0000256" key="4">
    <source>
        <dbReference type="ARBA" id="ARBA00022763"/>
    </source>
</evidence>
<dbReference type="SMART" id="SM00184">
    <property type="entry name" value="RING"/>
    <property type="match status" value="1"/>
</dbReference>
<dbReference type="InterPro" id="IPR001841">
    <property type="entry name" value="Znf_RING"/>
</dbReference>
<dbReference type="PROSITE" id="PS50089">
    <property type="entry name" value="ZF_RING_2"/>
    <property type="match status" value="1"/>
</dbReference>
<sequence length="557" mass="61949">MDSISNNRELRNAVEELIQETKCPICLDFLIDPRTAPCQHNFCEECICEYIKDNHSECPSCRTPGTNRRTLAKNNTLKTVTGITKKLAIALGMISPETETPREALWKARSVAGKRKKRGRPRQHAKQTVEDVANVDEGVNNNGLEKEHYHAAMLDVDESNNEVNGSYYDIDFGPSLEIPIEFHEENDVTGLSSAVSEKVGQHQEVVQLNAETMDAILISKASSDQSSRMEKNFRGNGDECDLSTTTDESENTPDKKSRITEGPNTMDGRRSALHATVTPATVKNPKKSHRASLSPGTPHATYIRYDGLSTLMTETPKRRSFVNDEVEPSSNCPRVPFRPVVAFTGMGRVEAMELRCIVHVLGGSCKEDVDSSVTHMICCVDESLLSIRTLKFCYAMLCGVELVSPVWLRRCQKAKAWLNPNDSEIVRGCTVGKRKHFGPLKRSEILSLMMHSSVDIFAPAKLGGKRFCLLDKSRMKNPDGSSLSKLLRLAGGEEVSEPSTAEEAKSLIVLVNSETCCDSALNRMRRLRAQLIKYGFVMDSISMFEVAEDYMQTYLLA</sequence>
<evidence type="ECO:0000256" key="1">
    <source>
        <dbReference type="ARBA" id="ARBA00004123"/>
    </source>
</evidence>
<keyword evidence="6" id="KW-0862">Zinc</keyword>
<evidence type="ECO:0000256" key="2">
    <source>
        <dbReference type="ARBA" id="ARBA00022723"/>
    </source>
</evidence>
<keyword evidence="2" id="KW-0479">Metal-binding</keyword>
<keyword evidence="8" id="KW-0539">Nucleus</keyword>
<protein>
    <recommendedName>
        <fullName evidence="14">RING-type E3 ubiquitin transferase BRCA1</fullName>
    </recommendedName>
</protein>
<evidence type="ECO:0000256" key="6">
    <source>
        <dbReference type="ARBA" id="ARBA00022833"/>
    </source>
</evidence>
<evidence type="ECO:0000256" key="5">
    <source>
        <dbReference type="ARBA" id="ARBA00022771"/>
    </source>
</evidence>
<dbReference type="Gene3D" id="3.30.40.10">
    <property type="entry name" value="Zinc/RING finger domain, C3HC4 (zinc finger)"/>
    <property type="match status" value="1"/>
</dbReference>
<dbReference type="Gene3D" id="3.40.50.10190">
    <property type="entry name" value="BRCT domain"/>
    <property type="match status" value="2"/>
</dbReference>
<dbReference type="CDD" id="cd00027">
    <property type="entry name" value="BRCT"/>
    <property type="match status" value="1"/>
</dbReference>
<keyword evidence="4" id="KW-0227">DNA damage</keyword>
<evidence type="ECO:0000259" key="12">
    <source>
        <dbReference type="PROSITE" id="PS50172"/>
    </source>
</evidence>
<evidence type="ECO:0000256" key="3">
    <source>
        <dbReference type="ARBA" id="ARBA00022737"/>
    </source>
</evidence>
<dbReference type="InterPro" id="IPR001357">
    <property type="entry name" value="BRCT_dom"/>
</dbReference>
<dbReference type="InterPro" id="IPR013083">
    <property type="entry name" value="Znf_RING/FYVE/PHD"/>
</dbReference>
<feature type="domain" description="BRCT" evidence="12">
    <location>
        <begin position="338"/>
        <end position="425"/>
    </location>
</feature>
<dbReference type="InterPro" id="IPR036420">
    <property type="entry name" value="BRCT_dom_sf"/>
</dbReference>
<keyword evidence="7" id="KW-0234">DNA repair</keyword>
<dbReference type="InterPro" id="IPR031099">
    <property type="entry name" value="BRCA1-associated"/>
</dbReference>
<evidence type="ECO:0000256" key="8">
    <source>
        <dbReference type="ARBA" id="ARBA00023242"/>
    </source>
</evidence>
<feature type="region of interest" description="Disordered" evidence="10">
    <location>
        <begin position="222"/>
        <end position="270"/>
    </location>
</feature>
<keyword evidence="3" id="KW-0677">Repeat</keyword>
<dbReference type="GO" id="GO:0045944">
    <property type="term" value="P:positive regulation of transcription by RNA polymerase II"/>
    <property type="evidence" value="ECO:0007669"/>
    <property type="project" value="TreeGrafter"/>
</dbReference>
<organism evidence="13">
    <name type="scientific">Guillardia theta</name>
    <name type="common">Cryptophyte</name>
    <name type="synonym">Cryptomonas phi</name>
    <dbReference type="NCBI Taxonomy" id="55529"/>
    <lineage>
        <taxon>Eukaryota</taxon>
        <taxon>Cryptophyceae</taxon>
        <taxon>Pyrenomonadales</taxon>
        <taxon>Geminigeraceae</taxon>
        <taxon>Guillardia</taxon>
    </lineage>
</organism>
<dbReference type="GO" id="GO:0000724">
    <property type="term" value="P:double-strand break repair via homologous recombination"/>
    <property type="evidence" value="ECO:0007669"/>
    <property type="project" value="TreeGrafter"/>
</dbReference>
<dbReference type="EMBL" id="HBKN01037973">
    <property type="protein sequence ID" value="CAE2325148.1"/>
    <property type="molecule type" value="Transcribed_RNA"/>
</dbReference>
<proteinExistence type="predicted"/>
<evidence type="ECO:0000259" key="11">
    <source>
        <dbReference type="PROSITE" id="PS50089"/>
    </source>
</evidence>
<accession>A0A7S4P6M7</accession>
<dbReference type="PANTHER" id="PTHR13763:SF0">
    <property type="entry name" value="BREAST CANCER TYPE 1 SUSCEPTIBILITY PROTEIN"/>
    <property type="match status" value="1"/>
</dbReference>
<evidence type="ECO:0000256" key="10">
    <source>
        <dbReference type="SAM" id="MobiDB-lite"/>
    </source>
</evidence>
<name>A0A7S4P6M7_GUITH</name>
<dbReference type="PROSITE" id="PS00518">
    <property type="entry name" value="ZF_RING_1"/>
    <property type="match status" value="1"/>
</dbReference>
<dbReference type="PROSITE" id="PS50172">
    <property type="entry name" value="BRCT"/>
    <property type="match status" value="1"/>
</dbReference>